<accession>A0A6N0HYD1</accession>
<evidence type="ECO:0000256" key="1">
    <source>
        <dbReference type="SAM" id="Phobius"/>
    </source>
</evidence>
<proteinExistence type="predicted"/>
<sequence>MMGIYFGGLLFMLIYNLFLYFSTRMREYVWYVLYLLAALAFAQASFGLGQRYLYTDQPF</sequence>
<feature type="transmembrane region" description="Helical" evidence="1">
    <location>
        <begin position="5"/>
        <end position="22"/>
    </location>
</feature>
<reference evidence="3 4" key="1">
    <citation type="submission" date="2020-05" db="EMBL/GenBank/DDBJ databases">
        <title>Horizontal transmission and recombination maintain forever young bacterial symbiont genomes.</title>
        <authorList>
            <person name="Russell S.L."/>
            <person name="Pepper-Tunick E."/>
            <person name="Svedberg J."/>
            <person name="Byrne A."/>
            <person name="Ruelas Castillo J."/>
            <person name="Vollmers C."/>
            <person name="Beinart R.A."/>
            <person name="Corbett-Detig R."/>
        </authorList>
    </citation>
    <scope>NUCLEOTIDE SEQUENCE [LARGE SCALE GENOMIC DNA]</scope>
    <source>
        <strain evidence="3">Santa_Monica_outfall</strain>
    </source>
</reference>
<keyword evidence="1" id="KW-0812">Transmembrane</keyword>
<feature type="transmembrane region" description="Helical" evidence="1">
    <location>
        <begin position="28"/>
        <end position="49"/>
    </location>
</feature>
<evidence type="ECO:0000313" key="4">
    <source>
        <dbReference type="Proteomes" id="UP000509658"/>
    </source>
</evidence>
<evidence type="ECO:0000313" key="3">
    <source>
        <dbReference type="EMBL" id="QKQ27374.1"/>
    </source>
</evidence>
<protein>
    <recommendedName>
        <fullName evidence="2">7TM-DISM receptor extracellular domain-containing protein</fullName>
    </recommendedName>
</protein>
<keyword evidence="1" id="KW-0472">Membrane</keyword>
<dbReference type="KEGG" id="rev:HUE57_14615"/>
<feature type="domain" description="7TM-DISM receptor extracellular" evidence="2">
    <location>
        <begin position="2"/>
        <end position="58"/>
    </location>
</feature>
<gene>
    <name evidence="3" type="ORF">HUE57_14615</name>
</gene>
<dbReference type="AlphaFoldDB" id="A0A6N0HYD1"/>
<keyword evidence="1" id="KW-1133">Transmembrane helix</keyword>
<dbReference type="Proteomes" id="UP000509658">
    <property type="component" value="Chromosome"/>
</dbReference>
<dbReference type="EMBL" id="CP054491">
    <property type="protein sequence ID" value="QKQ27374.1"/>
    <property type="molecule type" value="Genomic_DNA"/>
</dbReference>
<evidence type="ECO:0000259" key="2">
    <source>
        <dbReference type="Pfam" id="PF07695"/>
    </source>
</evidence>
<keyword evidence="4" id="KW-1185">Reference proteome</keyword>
<organism evidence="3 4">
    <name type="scientific">Candidatus Reidiella endopervernicosa</name>
    <dbReference type="NCBI Taxonomy" id="2738883"/>
    <lineage>
        <taxon>Bacteria</taxon>
        <taxon>Pseudomonadati</taxon>
        <taxon>Pseudomonadota</taxon>
        <taxon>Gammaproteobacteria</taxon>
        <taxon>Candidatus Reidiella</taxon>
    </lineage>
</organism>
<dbReference type="InterPro" id="IPR011623">
    <property type="entry name" value="7TMR_DISM_rcpt_extracell_dom1"/>
</dbReference>
<dbReference type="Pfam" id="PF07695">
    <property type="entry name" value="7TMR-DISM_7TM"/>
    <property type="match status" value="1"/>
</dbReference>
<name>A0A6N0HYD1_9GAMM</name>